<dbReference type="GO" id="GO:0051117">
    <property type="term" value="F:ATPase binding"/>
    <property type="evidence" value="ECO:0007669"/>
    <property type="project" value="TreeGrafter"/>
</dbReference>
<dbReference type="GO" id="GO:0006515">
    <property type="term" value="P:protein quality control for misfolded or incompletely synthesized proteins"/>
    <property type="evidence" value="ECO:0007669"/>
    <property type="project" value="TreeGrafter"/>
</dbReference>
<dbReference type="Gene3D" id="3.90.226.10">
    <property type="entry name" value="2-enoyl-CoA Hydratase, Chain A, domain 1"/>
    <property type="match status" value="2"/>
</dbReference>
<reference evidence="8" key="1">
    <citation type="submission" date="2020-07" db="EMBL/GenBank/DDBJ databases">
        <authorList>
            <person name="Lin J."/>
        </authorList>
    </citation>
    <scope>NUCLEOTIDE SEQUENCE</scope>
</reference>
<organism evidence="8">
    <name type="scientific">Ananas comosus var. bracteatus</name>
    <name type="common">red pineapple</name>
    <dbReference type="NCBI Taxonomy" id="296719"/>
    <lineage>
        <taxon>Eukaryota</taxon>
        <taxon>Viridiplantae</taxon>
        <taxon>Streptophyta</taxon>
        <taxon>Embryophyta</taxon>
        <taxon>Tracheophyta</taxon>
        <taxon>Spermatophyta</taxon>
        <taxon>Magnoliopsida</taxon>
        <taxon>Liliopsida</taxon>
        <taxon>Poales</taxon>
        <taxon>Bromeliaceae</taxon>
        <taxon>Bromelioideae</taxon>
        <taxon>Ananas</taxon>
    </lineage>
</organism>
<dbReference type="InterPro" id="IPR023562">
    <property type="entry name" value="ClpP/TepA"/>
</dbReference>
<comment type="catalytic activity">
    <reaction evidence="5 6">
        <text>Hydrolysis of proteins to small peptides in the presence of ATP and magnesium. alpha-casein is the usual test substrate. In the absence of ATP, only oligopeptides shorter than five residues are hydrolyzed (such as succinyl-Leu-Tyr-|-NHMec, and Leu-Tyr-Leu-|-Tyr-Trp, in which cleavage of the -Tyr-|-Leu- and -Tyr-|-Trp bonds also occurs).</text>
        <dbReference type="EC" id="3.4.21.92"/>
    </reaction>
</comment>
<dbReference type="GO" id="GO:0009536">
    <property type="term" value="C:plastid"/>
    <property type="evidence" value="ECO:0007669"/>
    <property type="project" value="UniProtKB-ARBA"/>
</dbReference>
<name>A0A6V7PWU0_ANACO</name>
<keyword evidence="4" id="KW-0720">Serine protease</keyword>
<evidence type="ECO:0000313" key="8">
    <source>
        <dbReference type="EMBL" id="CAD1835241.1"/>
    </source>
</evidence>
<evidence type="ECO:0000256" key="1">
    <source>
        <dbReference type="ARBA" id="ARBA00007039"/>
    </source>
</evidence>
<evidence type="ECO:0000256" key="3">
    <source>
        <dbReference type="ARBA" id="ARBA00022801"/>
    </source>
</evidence>
<proteinExistence type="inferred from homology"/>
<dbReference type="InterPro" id="IPR001907">
    <property type="entry name" value="ClpP"/>
</dbReference>
<dbReference type="EMBL" id="LR862153">
    <property type="protein sequence ID" value="CAD1835241.1"/>
    <property type="molecule type" value="Genomic_DNA"/>
</dbReference>
<evidence type="ECO:0000256" key="6">
    <source>
        <dbReference type="PROSITE-ProRule" id="PRU10086"/>
    </source>
</evidence>
<dbReference type="PANTHER" id="PTHR10381:SF11">
    <property type="entry name" value="ATP-DEPENDENT CLP PROTEASE PROTEOLYTIC SUBUNIT, MITOCHONDRIAL"/>
    <property type="match status" value="1"/>
</dbReference>
<dbReference type="InterPro" id="IPR033135">
    <property type="entry name" value="ClpP_His_AS"/>
</dbReference>
<dbReference type="SUPFAM" id="SSF52096">
    <property type="entry name" value="ClpP/crotonase"/>
    <property type="match status" value="2"/>
</dbReference>
<protein>
    <recommendedName>
        <fullName evidence="7">ATP-dependent Clp protease proteolytic subunit</fullName>
    </recommendedName>
</protein>
<dbReference type="GO" id="GO:0009368">
    <property type="term" value="C:endopeptidase Clp complex"/>
    <property type="evidence" value="ECO:0007669"/>
    <property type="project" value="TreeGrafter"/>
</dbReference>
<comment type="similarity">
    <text evidence="1 7">Belongs to the peptidase S14 family.</text>
</comment>
<evidence type="ECO:0000256" key="7">
    <source>
        <dbReference type="RuleBase" id="RU003567"/>
    </source>
</evidence>
<dbReference type="GO" id="GO:0004252">
    <property type="term" value="F:serine-type endopeptidase activity"/>
    <property type="evidence" value="ECO:0007669"/>
    <property type="project" value="UniProtKB-EC"/>
</dbReference>
<dbReference type="GO" id="GO:0004176">
    <property type="term" value="F:ATP-dependent peptidase activity"/>
    <property type="evidence" value="ECO:0007669"/>
    <property type="project" value="InterPro"/>
</dbReference>
<evidence type="ECO:0000256" key="4">
    <source>
        <dbReference type="ARBA" id="ARBA00022825"/>
    </source>
</evidence>
<dbReference type="PROSITE" id="PS00382">
    <property type="entry name" value="CLP_PROTEASE_HIS"/>
    <property type="match status" value="1"/>
</dbReference>
<sequence length="283" mass="29883">MRHTHPPVHRIEHFMERDTYMSPAEAKNAPVDQLPWEIVSAGLVIYDTIQSIPILVATLCLGQARSMASLLAAGTPDQRRALPNSRIMIHQPFGGFLGQASDIAIHAKEILKIYSCRTSSALSPPPRWPCRVAATGSYPFSTRSGSCASAVTDDTACTVLLKLLSLAKNNRTKPVHLLINSPGGIVSAGLAIYDTIQSIPTPVATLCLGEAASIASLLLTAGAPGQCRALPNSCIMIHQPSGGFWARTSLSRLMLLAEGAAEAAGSVRQRKILLAEAAAGSVS</sequence>
<gene>
    <name evidence="8" type="ORF">CB5_LOCUS18452</name>
</gene>
<evidence type="ECO:0000256" key="5">
    <source>
        <dbReference type="ARBA" id="ARBA00034021"/>
    </source>
</evidence>
<keyword evidence="2" id="KW-0645">Protease</keyword>
<dbReference type="PANTHER" id="PTHR10381">
    <property type="entry name" value="ATP-DEPENDENT CLP PROTEASE PROTEOLYTIC SUBUNIT"/>
    <property type="match status" value="1"/>
</dbReference>
<dbReference type="CDD" id="cd07017">
    <property type="entry name" value="S14_ClpP_2"/>
    <property type="match status" value="2"/>
</dbReference>
<dbReference type="Pfam" id="PF00574">
    <property type="entry name" value="CLP_protease"/>
    <property type="match status" value="2"/>
</dbReference>
<dbReference type="InterPro" id="IPR029045">
    <property type="entry name" value="ClpP/crotonase-like_dom_sf"/>
</dbReference>
<evidence type="ECO:0000256" key="2">
    <source>
        <dbReference type="ARBA" id="ARBA00022670"/>
    </source>
</evidence>
<keyword evidence="3" id="KW-0378">Hydrolase</keyword>
<feature type="active site" evidence="6">
    <location>
        <position position="90"/>
    </location>
</feature>
<dbReference type="AlphaFoldDB" id="A0A6V7PWU0"/>
<accession>A0A6V7PWU0</accession>
<dbReference type="PRINTS" id="PR00127">
    <property type="entry name" value="CLPPROTEASEP"/>
</dbReference>